<gene>
    <name evidence="2" type="primary">nagI</name>
    <name evidence="2" type="ORF">HDIA_4253</name>
</gene>
<dbReference type="SUPFAM" id="SSF51182">
    <property type="entry name" value="RmlC-like cupins"/>
    <property type="match status" value="1"/>
</dbReference>
<dbReference type="KEGG" id="hdi:HDIA_4253"/>
<dbReference type="GO" id="GO:0047922">
    <property type="term" value="F:gentisate 1,2-dioxygenase activity"/>
    <property type="evidence" value="ECO:0007669"/>
    <property type="project" value="UniProtKB-EC"/>
</dbReference>
<feature type="domain" description="Cupin type-2" evidence="1">
    <location>
        <begin position="91"/>
        <end position="149"/>
    </location>
</feature>
<dbReference type="AlphaFoldDB" id="A0A2C9DBV1"/>
<dbReference type="Proteomes" id="UP000223606">
    <property type="component" value="Chromosome 1"/>
</dbReference>
<dbReference type="Gene3D" id="2.60.120.10">
    <property type="entry name" value="Jelly Rolls"/>
    <property type="match status" value="1"/>
</dbReference>
<dbReference type="InterPro" id="IPR013096">
    <property type="entry name" value="Cupin_2"/>
</dbReference>
<dbReference type="InterPro" id="IPR011051">
    <property type="entry name" value="RmlC_Cupin_sf"/>
</dbReference>
<dbReference type="EC" id="1.13.11.4" evidence="2"/>
<organism evidence="2 3">
    <name type="scientific">Hartmannibacter diazotrophicus</name>
    <dbReference type="NCBI Taxonomy" id="1482074"/>
    <lineage>
        <taxon>Bacteria</taxon>
        <taxon>Pseudomonadati</taxon>
        <taxon>Pseudomonadota</taxon>
        <taxon>Alphaproteobacteria</taxon>
        <taxon>Hyphomicrobiales</taxon>
        <taxon>Pleomorphomonadaceae</taxon>
        <taxon>Hartmannibacter</taxon>
    </lineage>
</organism>
<accession>A0A2C9DBV1</accession>
<keyword evidence="2" id="KW-0560">Oxidoreductase</keyword>
<protein>
    <submittedName>
        <fullName evidence="2">Gentisate 1,2-dioxygenase</fullName>
        <ecNumber evidence="2">1.13.11.4</ecNumber>
    </submittedName>
</protein>
<sequence length="194" mass="21784">MAEDIGSEATIGHNSEGPAESVVWERWTKKRTFVRALEGTYGELMQELFSQPRVYHTKDLKWKGGPQNFGKKVINPQAVKVAQSIETHIDVFSPGGYGQKHGHMNSAVFFVLKGRGHDIHDGKRLDWEAGDALIVENGCVHQHISDDPDDETIVLIMKAKPLFLFMHLIFQKVVEYPPKSAVPGQEGYHPPEDL</sequence>
<name>A0A2C9DBV1_9HYPH</name>
<dbReference type="OrthoDB" id="285029at2"/>
<dbReference type="Pfam" id="PF07883">
    <property type="entry name" value="Cupin_2"/>
    <property type="match status" value="1"/>
</dbReference>
<reference evidence="3" key="1">
    <citation type="submission" date="2017-09" db="EMBL/GenBank/DDBJ databases">
        <title>Genome sequence of Nannocystis excedens DSM 71.</title>
        <authorList>
            <person name="Blom J."/>
        </authorList>
    </citation>
    <scope>NUCLEOTIDE SEQUENCE [LARGE SCALE GENOMIC DNA]</scope>
    <source>
        <strain evidence="3">type strain: E19</strain>
    </source>
</reference>
<dbReference type="EMBL" id="LT960614">
    <property type="protein sequence ID" value="SON57794.1"/>
    <property type="molecule type" value="Genomic_DNA"/>
</dbReference>
<dbReference type="InterPro" id="IPR014710">
    <property type="entry name" value="RmlC-like_jellyroll"/>
</dbReference>
<evidence type="ECO:0000313" key="2">
    <source>
        <dbReference type="EMBL" id="SON57794.1"/>
    </source>
</evidence>
<dbReference type="RefSeq" id="WP_099557995.1">
    <property type="nucleotide sequence ID" value="NZ_LT960614.1"/>
</dbReference>
<evidence type="ECO:0000313" key="3">
    <source>
        <dbReference type="Proteomes" id="UP000223606"/>
    </source>
</evidence>
<keyword evidence="3" id="KW-1185">Reference proteome</keyword>
<keyword evidence="2" id="KW-0223">Dioxygenase</keyword>
<proteinExistence type="predicted"/>
<evidence type="ECO:0000259" key="1">
    <source>
        <dbReference type="Pfam" id="PF07883"/>
    </source>
</evidence>